<proteinExistence type="predicted"/>
<organism evidence="1 2">
    <name type="scientific">Streptomyces ehimensis</name>
    <dbReference type="NCBI Taxonomy" id="68195"/>
    <lineage>
        <taxon>Bacteria</taxon>
        <taxon>Bacillati</taxon>
        <taxon>Actinomycetota</taxon>
        <taxon>Actinomycetes</taxon>
        <taxon>Kitasatosporales</taxon>
        <taxon>Streptomycetaceae</taxon>
        <taxon>Streptomyces</taxon>
    </lineage>
</organism>
<keyword evidence="2" id="KW-1185">Reference proteome</keyword>
<accession>A0ABV9BEZ6</accession>
<comment type="caution">
    <text evidence="1">The sequence shown here is derived from an EMBL/GenBank/DDBJ whole genome shotgun (WGS) entry which is preliminary data.</text>
</comment>
<dbReference type="RefSeq" id="WP_417922480.1">
    <property type="nucleotide sequence ID" value="NZ_JBHSFS010000002.1"/>
</dbReference>
<reference evidence="2" key="1">
    <citation type="journal article" date="2019" name="Int. J. Syst. Evol. Microbiol.">
        <title>The Global Catalogue of Microorganisms (GCM) 10K type strain sequencing project: providing services to taxonomists for standard genome sequencing and annotation.</title>
        <authorList>
            <consortium name="The Broad Institute Genomics Platform"/>
            <consortium name="The Broad Institute Genome Sequencing Center for Infectious Disease"/>
            <person name="Wu L."/>
            <person name="Ma J."/>
        </authorList>
    </citation>
    <scope>NUCLEOTIDE SEQUENCE [LARGE SCALE GENOMIC DNA]</scope>
    <source>
        <strain evidence="2">CECT 8064</strain>
    </source>
</reference>
<evidence type="ECO:0000313" key="2">
    <source>
        <dbReference type="Proteomes" id="UP001595990"/>
    </source>
</evidence>
<dbReference type="Proteomes" id="UP001595990">
    <property type="component" value="Unassembled WGS sequence"/>
</dbReference>
<protein>
    <submittedName>
        <fullName evidence="1">Uncharacterized protein</fullName>
    </submittedName>
</protein>
<name>A0ABV9BEZ6_9ACTN</name>
<dbReference type="EMBL" id="JBHSFS010000002">
    <property type="protein sequence ID" value="MFC4512563.1"/>
    <property type="molecule type" value="Genomic_DNA"/>
</dbReference>
<evidence type="ECO:0000313" key="1">
    <source>
        <dbReference type="EMBL" id="MFC4512563.1"/>
    </source>
</evidence>
<gene>
    <name evidence="1" type="ORF">ACFPEN_06410</name>
</gene>
<sequence length="84" mass="9442">MSGAIVQITETVSKPYKKDLFEVVDLIYVSRCGGCRAERVREFDFLKSHKGDYFEKAGAMYDAPQGWAQAHAEKCRALPRPEGS</sequence>